<dbReference type="Pfam" id="PF00294">
    <property type="entry name" value="PfkB"/>
    <property type="match status" value="2"/>
</dbReference>
<protein>
    <submittedName>
        <fullName evidence="5">Carbohydrate kinase</fullName>
    </submittedName>
</protein>
<evidence type="ECO:0000259" key="4">
    <source>
        <dbReference type="Pfam" id="PF00294"/>
    </source>
</evidence>
<feature type="domain" description="Carbohydrate kinase PfkB" evidence="4">
    <location>
        <begin position="36"/>
        <end position="133"/>
    </location>
</feature>
<comment type="caution">
    <text evidence="5">The sequence shown here is derived from an EMBL/GenBank/DDBJ whole genome shotgun (WGS) entry which is preliminary data.</text>
</comment>
<keyword evidence="6" id="KW-1185">Reference proteome</keyword>
<gene>
    <name evidence="5" type="ORF">SAE02_08980</name>
</gene>
<sequence>MVKIQIVARINFDIVVRLDGPVSNGAQLKGRFQPGRLGGGGANTGVALCLAGHDVSLFAEVGGDPTGDDMLSQLAGFGADTSRVRRLDEPSPPVMVLLDPDGERTIIRGTAQASDAPPLPDADEPADALYIKTYGTAVAGLMRARLDRCLVVSHAPPPGTGDWPAHVLVNSAAHMSERELADPLAYAQGLAGDALRWMVVTDGARGATAYGPTGVVNVSAVPADVVDSTGAGDVFIAGLIHGLLGGRPIQDALSVGALWASKAVGSPTSIPPRALGNLAGS</sequence>
<dbReference type="PROSITE" id="PS00584">
    <property type="entry name" value="PFKB_KINASES_2"/>
    <property type="match status" value="1"/>
</dbReference>
<evidence type="ECO:0000256" key="2">
    <source>
        <dbReference type="ARBA" id="ARBA00022679"/>
    </source>
</evidence>
<keyword evidence="2" id="KW-0808">Transferase</keyword>
<dbReference type="PANTHER" id="PTHR43320:SF2">
    <property type="entry name" value="2-DEHYDRO-3-DEOXYGLUCONOKINASE_2-DEHYDRO-3-DEOXYGALACTONOKINASE"/>
    <property type="match status" value="1"/>
</dbReference>
<accession>A0A512DKM4</accession>
<dbReference type="OrthoDB" id="9792663at2"/>
<dbReference type="GO" id="GO:0016301">
    <property type="term" value="F:kinase activity"/>
    <property type="evidence" value="ECO:0007669"/>
    <property type="project" value="UniProtKB-KW"/>
</dbReference>
<dbReference type="InterPro" id="IPR002173">
    <property type="entry name" value="Carboh/pur_kinase_PfkB_CS"/>
</dbReference>
<reference evidence="5 6" key="1">
    <citation type="submission" date="2019-07" db="EMBL/GenBank/DDBJ databases">
        <title>Whole genome shotgun sequence of Skermanella aerolata NBRC 106429.</title>
        <authorList>
            <person name="Hosoyama A."/>
            <person name="Uohara A."/>
            <person name="Ohji S."/>
            <person name="Ichikawa N."/>
        </authorList>
    </citation>
    <scope>NUCLEOTIDE SEQUENCE [LARGE SCALE GENOMIC DNA]</scope>
    <source>
        <strain evidence="5 6">NBRC 106429</strain>
    </source>
</reference>
<evidence type="ECO:0000256" key="1">
    <source>
        <dbReference type="ARBA" id="ARBA00010688"/>
    </source>
</evidence>
<evidence type="ECO:0000313" key="6">
    <source>
        <dbReference type="Proteomes" id="UP000321523"/>
    </source>
</evidence>
<feature type="domain" description="Carbohydrate kinase PfkB" evidence="4">
    <location>
        <begin position="179"/>
        <end position="270"/>
    </location>
</feature>
<dbReference type="InterPro" id="IPR052700">
    <property type="entry name" value="Carb_kinase_PfkB-like"/>
</dbReference>
<dbReference type="InterPro" id="IPR029056">
    <property type="entry name" value="Ribokinase-like"/>
</dbReference>
<dbReference type="EMBL" id="BJYZ01000003">
    <property type="protein sequence ID" value="GEO36750.1"/>
    <property type="molecule type" value="Genomic_DNA"/>
</dbReference>
<name>A0A512DKM4_9PROT</name>
<proteinExistence type="inferred from homology"/>
<dbReference type="PANTHER" id="PTHR43320">
    <property type="entry name" value="SUGAR KINASE"/>
    <property type="match status" value="1"/>
</dbReference>
<dbReference type="InterPro" id="IPR011611">
    <property type="entry name" value="PfkB_dom"/>
</dbReference>
<dbReference type="SUPFAM" id="SSF53613">
    <property type="entry name" value="Ribokinase-like"/>
    <property type="match status" value="1"/>
</dbReference>
<dbReference type="Proteomes" id="UP000321523">
    <property type="component" value="Unassembled WGS sequence"/>
</dbReference>
<dbReference type="RefSeq" id="WP_044426207.1">
    <property type="nucleotide sequence ID" value="NZ_BJYZ01000003.1"/>
</dbReference>
<organism evidence="5 6">
    <name type="scientific">Skermanella aerolata</name>
    <dbReference type="NCBI Taxonomy" id="393310"/>
    <lineage>
        <taxon>Bacteria</taxon>
        <taxon>Pseudomonadati</taxon>
        <taxon>Pseudomonadota</taxon>
        <taxon>Alphaproteobacteria</taxon>
        <taxon>Rhodospirillales</taxon>
        <taxon>Azospirillaceae</taxon>
        <taxon>Skermanella</taxon>
    </lineage>
</organism>
<keyword evidence="3 5" id="KW-0418">Kinase</keyword>
<evidence type="ECO:0000256" key="3">
    <source>
        <dbReference type="ARBA" id="ARBA00022777"/>
    </source>
</evidence>
<evidence type="ECO:0000313" key="5">
    <source>
        <dbReference type="EMBL" id="GEO36750.1"/>
    </source>
</evidence>
<dbReference type="AlphaFoldDB" id="A0A512DKM4"/>
<dbReference type="Gene3D" id="3.40.1190.20">
    <property type="match status" value="1"/>
</dbReference>
<comment type="similarity">
    <text evidence="1">Belongs to the carbohydrate kinase PfkB family.</text>
</comment>